<dbReference type="InterPro" id="IPR011990">
    <property type="entry name" value="TPR-like_helical_dom_sf"/>
</dbReference>
<feature type="repeat" description="PPR" evidence="3">
    <location>
        <begin position="357"/>
        <end position="391"/>
    </location>
</feature>
<feature type="repeat" description="PPR" evidence="3">
    <location>
        <begin position="565"/>
        <end position="599"/>
    </location>
</feature>
<dbReference type="Pfam" id="PF13812">
    <property type="entry name" value="PPR_3"/>
    <property type="match status" value="1"/>
</dbReference>
<dbReference type="PANTHER" id="PTHR47933">
    <property type="entry name" value="PENTATRICOPEPTIDE REPEAT-CONTAINING PROTEIN 1, MITOCHONDRIAL"/>
    <property type="match status" value="1"/>
</dbReference>
<dbReference type="Gene3D" id="1.25.40.10">
    <property type="entry name" value="Tetratricopeptide repeat domain"/>
    <property type="match status" value="4"/>
</dbReference>
<feature type="repeat" description="PPR" evidence="3">
    <location>
        <begin position="193"/>
        <end position="227"/>
    </location>
</feature>
<keyword evidence="2" id="KW-0677">Repeat</keyword>
<dbReference type="EMBL" id="BJWL01000024">
    <property type="protein sequence ID" value="GFZ14595.1"/>
    <property type="molecule type" value="Genomic_DNA"/>
</dbReference>
<reference evidence="5 6" key="1">
    <citation type="submission" date="2019-07" db="EMBL/GenBank/DDBJ databases">
        <title>De Novo Assembly of kiwifruit Actinidia rufa.</title>
        <authorList>
            <person name="Sugita-Konishi S."/>
            <person name="Sato K."/>
            <person name="Mori E."/>
            <person name="Abe Y."/>
            <person name="Kisaki G."/>
            <person name="Hamano K."/>
            <person name="Suezawa K."/>
            <person name="Otani M."/>
            <person name="Fukuda T."/>
            <person name="Manabe T."/>
            <person name="Gomi K."/>
            <person name="Tabuchi M."/>
            <person name="Akimitsu K."/>
            <person name="Kataoka I."/>
        </authorList>
    </citation>
    <scope>NUCLEOTIDE SEQUENCE [LARGE SCALE GENOMIC DNA]</scope>
    <source>
        <strain evidence="6">cv. Fuchu</strain>
    </source>
</reference>
<organism evidence="5 6">
    <name type="scientific">Actinidia rufa</name>
    <dbReference type="NCBI Taxonomy" id="165716"/>
    <lineage>
        <taxon>Eukaryota</taxon>
        <taxon>Viridiplantae</taxon>
        <taxon>Streptophyta</taxon>
        <taxon>Embryophyta</taxon>
        <taxon>Tracheophyta</taxon>
        <taxon>Spermatophyta</taxon>
        <taxon>Magnoliopsida</taxon>
        <taxon>eudicotyledons</taxon>
        <taxon>Gunneridae</taxon>
        <taxon>Pentapetalae</taxon>
        <taxon>asterids</taxon>
        <taxon>Ericales</taxon>
        <taxon>Actinidiaceae</taxon>
        <taxon>Actinidia</taxon>
    </lineage>
</organism>
<feature type="repeat" description="PPR" evidence="3">
    <location>
        <begin position="158"/>
        <end position="192"/>
    </location>
</feature>
<evidence type="ECO:0000256" key="3">
    <source>
        <dbReference type="PROSITE-ProRule" id="PRU00708"/>
    </source>
</evidence>
<feature type="repeat" description="PPR" evidence="3">
    <location>
        <begin position="287"/>
        <end position="321"/>
    </location>
</feature>
<feature type="repeat" description="PPR" evidence="3">
    <location>
        <begin position="600"/>
        <end position="634"/>
    </location>
</feature>
<dbReference type="Proteomes" id="UP000585474">
    <property type="component" value="Unassembled WGS sequence"/>
</dbReference>
<feature type="repeat" description="PPR" evidence="3">
    <location>
        <begin position="322"/>
        <end position="356"/>
    </location>
</feature>
<dbReference type="GO" id="GO:0003729">
    <property type="term" value="F:mRNA binding"/>
    <property type="evidence" value="ECO:0007669"/>
    <property type="project" value="TreeGrafter"/>
</dbReference>
<dbReference type="Pfam" id="PF01535">
    <property type="entry name" value="PPR"/>
    <property type="match status" value="4"/>
</dbReference>
<evidence type="ECO:0000313" key="5">
    <source>
        <dbReference type="EMBL" id="GFZ14595.1"/>
    </source>
</evidence>
<gene>
    <name evidence="5" type="ORF">Acr_24g0007850</name>
</gene>
<evidence type="ECO:0000256" key="4">
    <source>
        <dbReference type="SAM" id="MobiDB-lite"/>
    </source>
</evidence>
<accession>A0A7J0GUS4</accession>
<feature type="repeat" description="PPR" evidence="3">
    <location>
        <begin position="392"/>
        <end position="426"/>
    </location>
</feature>
<dbReference type="PANTHER" id="PTHR47933:SF10">
    <property type="entry name" value="OS03G0162900 PROTEIN"/>
    <property type="match status" value="1"/>
</dbReference>
<feature type="repeat" description="PPR" evidence="3">
    <location>
        <begin position="635"/>
        <end position="669"/>
    </location>
</feature>
<feature type="region of interest" description="Disordered" evidence="4">
    <location>
        <begin position="29"/>
        <end position="65"/>
    </location>
</feature>
<dbReference type="InterPro" id="IPR051240">
    <property type="entry name" value="Mito_RNA-Proc/Resp"/>
</dbReference>
<dbReference type="PROSITE" id="PS51375">
    <property type="entry name" value="PPR"/>
    <property type="match status" value="10"/>
</dbReference>
<dbReference type="InterPro" id="IPR002885">
    <property type="entry name" value="PPR_rpt"/>
</dbReference>
<feature type="compositionally biased region" description="Basic and acidic residues" evidence="4">
    <location>
        <begin position="29"/>
        <end position="39"/>
    </location>
</feature>
<comment type="similarity">
    <text evidence="1">Belongs to the PPR family. P subfamily.</text>
</comment>
<dbReference type="SUPFAM" id="SSF81901">
    <property type="entry name" value="HCP-like"/>
    <property type="match status" value="1"/>
</dbReference>
<sequence length="773" mass="87014">MLGKLQHIDTHCFHRPNGGVKRFRRVYKKTDEPKPHLLREPGSSPNGFGTNPDGKNTRGGSGIDKKMGSVIKFRSGDGNGVVGKTHAKCSTKWLNYGGCIPAILEALETVSDLDEALRPWEESLSNKERTIILKEQSSWERALEIFEWFKRRGCFEVNVIHYNIMLRVLGKAQKWDLVETLWDEMGNRSIVPINSTYGTLIDVYSKGGLKEKALGWLELMTKQGMEPDEVTMGIVVQTYKKAGEFEMAEEFFKMWSLGKSSSDEGGTSEPTMSTTINGNSQGHVALSSYTYNTLIDTFGKAGQLKEASETFALMLKDGVVPNTVTFNTMIHICGNHGQLEEVASLMCKMEELRCSPDTRTYNILISLHAKHDDIEMAAFYFKKMKEASLEPDLVSYRTLLYAFSIRHMVGEAEDLVSEINEKGLEIDEFTQSALTRMYIEAGMLDKSWLWFKRFHLKRNMSSECYSASIDAFGERGHVVEAEKVFTSCQEYKKPSVMEFNVMIKAYGINKKFDKACQLFDSMEKHDVVPDKCSFSSLIQILASAELPHLAVIYVRKMQEAGLVSDCISYCAVISSFVKLGQLEMAEGLFAEMVGFNVRPDVIVFGVLINAFADIGSVKQALRYVDGMEEAGIPMNSVIYKSLIKLYTKVGYLKETEETFKKLQSIEVGPDRYSSNCMIDLYNGRFKEAVRTFKEMMESSLQPNDSTFKSLGVLLMKCGVPEQAIGEMELTRKMNAQSGLKSWVSTLCSVVSVDNYEVDGKLNAFAWDRKGFYV</sequence>
<evidence type="ECO:0000256" key="2">
    <source>
        <dbReference type="ARBA" id="ARBA00022737"/>
    </source>
</evidence>
<proteinExistence type="inferred from homology"/>
<dbReference type="NCBIfam" id="TIGR00756">
    <property type="entry name" value="PPR"/>
    <property type="match status" value="8"/>
</dbReference>
<evidence type="ECO:0000313" key="6">
    <source>
        <dbReference type="Proteomes" id="UP000585474"/>
    </source>
</evidence>
<dbReference type="OrthoDB" id="185373at2759"/>
<keyword evidence="6" id="KW-1185">Reference proteome</keyword>
<dbReference type="AlphaFoldDB" id="A0A7J0GUS4"/>
<evidence type="ECO:0000256" key="1">
    <source>
        <dbReference type="ARBA" id="ARBA00007626"/>
    </source>
</evidence>
<feature type="repeat" description="PPR" evidence="3">
    <location>
        <begin position="495"/>
        <end position="529"/>
    </location>
</feature>
<dbReference type="Pfam" id="PF13041">
    <property type="entry name" value="PPR_2"/>
    <property type="match status" value="3"/>
</dbReference>
<comment type="caution">
    <text evidence="5">The sequence shown here is derived from an EMBL/GenBank/DDBJ whole genome shotgun (WGS) entry which is preliminary data.</text>
</comment>
<name>A0A7J0GUS4_9ERIC</name>
<protein>
    <submittedName>
        <fullName evidence="5">Tetratricopeptide repeat (TPR)-like superfamily protein</fullName>
    </submittedName>
</protein>